<evidence type="ECO:0000313" key="3">
    <source>
        <dbReference type="Proteomes" id="UP000188354"/>
    </source>
</evidence>
<feature type="compositionally biased region" description="Acidic residues" evidence="1">
    <location>
        <begin position="27"/>
        <end position="41"/>
    </location>
</feature>
<evidence type="ECO:0000256" key="1">
    <source>
        <dbReference type="SAM" id="MobiDB-lite"/>
    </source>
</evidence>
<name>A0A1J7HYN7_LUPAN</name>
<reference evidence="2 3" key="1">
    <citation type="journal article" date="2017" name="Plant Biotechnol. J.">
        <title>A comprehensive draft genome sequence for lupin (Lupinus angustifolius), an emerging health food: insights into plant-microbe interactions and legume evolution.</title>
        <authorList>
            <person name="Hane J.K."/>
            <person name="Ming Y."/>
            <person name="Kamphuis L.G."/>
            <person name="Nelson M.N."/>
            <person name="Garg G."/>
            <person name="Atkins C.A."/>
            <person name="Bayer P.E."/>
            <person name="Bravo A."/>
            <person name="Bringans S."/>
            <person name="Cannon S."/>
            <person name="Edwards D."/>
            <person name="Foley R."/>
            <person name="Gao L.L."/>
            <person name="Harrison M.J."/>
            <person name="Huang W."/>
            <person name="Hurgobin B."/>
            <person name="Li S."/>
            <person name="Liu C.W."/>
            <person name="McGrath A."/>
            <person name="Morahan G."/>
            <person name="Murray J."/>
            <person name="Weller J."/>
            <person name="Jian J."/>
            <person name="Singh K.B."/>
        </authorList>
    </citation>
    <scope>NUCLEOTIDE SEQUENCE [LARGE SCALE GENOMIC DNA]</scope>
    <source>
        <strain evidence="3">cv. Tanjil</strain>
        <tissue evidence="2">Whole plant</tissue>
    </source>
</reference>
<sequence>MATRFVVVLPDHDPPTYEEGNIHDKDVEEDASSPIGEDEGDSDKIGHHVHNNMMSISSNVDLENGSIEVSMLVHSDEIGREP</sequence>
<dbReference type="Proteomes" id="UP000188354">
    <property type="component" value="Chromosome LG01"/>
</dbReference>
<keyword evidence="3" id="KW-1185">Reference proteome</keyword>
<organism evidence="2 3">
    <name type="scientific">Lupinus angustifolius</name>
    <name type="common">Narrow-leaved blue lupine</name>
    <dbReference type="NCBI Taxonomy" id="3871"/>
    <lineage>
        <taxon>Eukaryota</taxon>
        <taxon>Viridiplantae</taxon>
        <taxon>Streptophyta</taxon>
        <taxon>Embryophyta</taxon>
        <taxon>Tracheophyta</taxon>
        <taxon>Spermatophyta</taxon>
        <taxon>Magnoliopsida</taxon>
        <taxon>eudicotyledons</taxon>
        <taxon>Gunneridae</taxon>
        <taxon>Pentapetalae</taxon>
        <taxon>rosids</taxon>
        <taxon>fabids</taxon>
        <taxon>Fabales</taxon>
        <taxon>Fabaceae</taxon>
        <taxon>Papilionoideae</taxon>
        <taxon>50 kb inversion clade</taxon>
        <taxon>genistoids sensu lato</taxon>
        <taxon>core genistoids</taxon>
        <taxon>Genisteae</taxon>
        <taxon>Lupinus</taxon>
    </lineage>
</organism>
<gene>
    <name evidence="2" type="ORF">TanjilG_31356</name>
</gene>
<evidence type="ECO:0000313" key="2">
    <source>
        <dbReference type="EMBL" id="OIW17983.1"/>
    </source>
</evidence>
<dbReference type="Gramene" id="OIW17983">
    <property type="protein sequence ID" value="OIW17983"/>
    <property type="gene ID" value="TanjilG_31356"/>
</dbReference>
<protein>
    <submittedName>
        <fullName evidence="2">Uncharacterized protein</fullName>
    </submittedName>
</protein>
<feature type="region of interest" description="Disordered" evidence="1">
    <location>
        <begin position="1"/>
        <end position="47"/>
    </location>
</feature>
<dbReference type="EMBL" id="CM007361">
    <property type="protein sequence ID" value="OIW17983.1"/>
    <property type="molecule type" value="Genomic_DNA"/>
</dbReference>
<proteinExistence type="predicted"/>
<feature type="compositionally biased region" description="Basic and acidic residues" evidence="1">
    <location>
        <begin position="10"/>
        <end position="26"/>
    </location>
</feature>
<dbReference type="AlphaFoldDB" id="A0A1J7HYN7"/>
<accession>A0A1J7HYN7</accession>